<feature type="domain" description="Response regulatory" evidence="7">
    <location>
        <begin position="1"/>
        <end position="115"/>
    </location>
</feature>
<keyword evidence="4" id="KW-0804">Transcription</keyword>
<dbReference type="Gene3D" id="3.40.50.2300">
    <property type="match status" value="1"/>
</dbReference>
<keyword evidence="1 5" id="KW-0597">Phosphoprotein</keyword>
<evidence type="ECO:0000256" key="4">
    <source>
        <dbReference type="ARBA" id="ARBA00023163"/>
    </source>
</evidence>
<dbReference type="InterPro" id="IPR039420">
    <property type="entry name" value="WalR-like"/>
</dbReference>
<dbReference type="Pfam" id="PF00072">
    <property type="entry name" value="Response_reg"/>
    <property type="match status" value="1"/>
</dbReference>
<comment type="caution">
    <text evidence="8">The sequence shown here is derived from an EMBL/GenBank/DDBJ whole genome shotgun (WGS) entry which is preliminary data.</text>
</comment>
<accession>A0ABV4R3J6</accession>
<dbReference type="Proteomes" id="UP001569904">
    <property type="component" value="Unassembled WGS sequence"/>
</dbReference>
<dbReference type="CDD" id="cd17535">
    <property type="entry name" value="REC_NarL-like"/>
    <property type="match status" value="1"/>
</dbReference>
<dbReference type="CDD" id="cd06170">
    <property type="entry name" value="LuxR_C_like"/>
    <property type="match status" value="1"/>
</dbReference>
<dbReference type="InterPro" id="IPR000792">
    <property type="entry name" value="Tscrpt_reg_LuxR_C"/>
</dbReference>
<keyword evidence="2" id="KW-0805">Transcription regulation</keyword>
<sequence length="224" mass="23921">MDDRALIRSGLRALLQEHPDIHVIGEAATTEDALRLALASAPDIVVVDASAHTIDAVETTRLLVTRCAAPRPRVLIVINALGDDSGHEAIRAGASGLLLNHADPRELVAALRMVAAGYLLLVASDPGPKKAAGLPEPPEVKYVAAELESLTQRELDVLALAARGHTNAEISAALCLSESTVKSHIQHMLEKLRLRNRVHAVIYAYEAGLVKIGTASLDHLQRAY</sequence>
<evidence type="ECO:0000256" key="3">
    <source>
        <dbReference type="ARBA" id="ARBA00023125"/>
    </source>
</evidence>
<feature type="modified residue" description="4-aspartylphosphate" evidence="5">
    <location>
        <position position="48"/>
    </location>
</feature>
<gene>
    <name evidence="8" type="ORF">SM436_27480</name>
</gene>
<dbReference type="InterPro" id="IPR011006">
    <property type="entry name" value="CheY-like_superfamily"/>
</dbReference>
<dbReference type="RefSeq" id="WP_371944185.1">
    <property type="nucleotide sequence ID" value="NZ_JAXCEH010000021.1"/>
</dbReference>
<dbReference type="PROSITE" id="PS00622">
    <property type="entry name" value="HTH_LUXR_1"/>
    <property type="match status" value="1"/>
</dbReference>
<dbReference type="SMART" id="SM00448">
    <property type="entry name" value="REC"/>
    <property type="match status" value="1"/>
</dbReference>
<dbReference type="SMART" id="SM00421">
    <property type="entry name" value="HTH_LUXR"/>
    <property type="match status" value="1"/>
</dbReference>
<dbReference type="Pfam" id="PF00196">
    <property type="entry name" value="GerE"/>
    <property type="match status" value="1"/>
</dbReference>
<evidence type="ECO:0000256" key="1">
    <source>
        <dbReference type="ARBA" id="ARBA00022553"/>
    </source>
</evidence>
<dbReference type="PANTHER" id="PTHR43214:SF24">
    <property type="entry name" value="TRANSCRIPTIONAL REGULATORY PROTEIN NARL-RELATED"/>
    <property type="match status" value="1"/>
</dbReference>
<dbReference type="InterPro" id="IPR016032">
    <property type="entry name" value="Sig_transdc_resp-reg_C-effctor"/>
</dbReference>
<proteinExistence type="predicted"/>
<evidence type="ECO:0000256" key="2">
    <source>
        <dbReference type="ARBA" id="ARBA00023015"/>
    </source>
</evidence>
<evidence type="ECO:0000313" key="8">
    <source>
        <dbReference type="EMBL" id="MFA1557439.1"/>
    </source>
</evidence>
<dbReference type="InterPro" id="IPR058245">
    <property type="entry name" value="NreC/VraR/RcsB-like_REC"/>
</dbReference>
<feature type="domain" description="HTH luxR-type" evidence="6">
    <location>
        <begin position="143"/>
        <end position="208"/>
    </location>
</feature>
<protein>
    <submittedName>
        <fullName evidence="8">Response regulator transcription factor</fullName>
    </submittedName>
</protein>
<dbReference type="PROSITE" id="PS50110">
    <property type="entry name" value="RESPONSE_REGULATORY"/>
    <property type="match status" value="1"/>
</dbReference>
<dbReference type="PANTHER" id="PTHR43214">
    <property type="entry name" value="TWO-COMPONENT RESPONSE REGULATOR"/>
    <property type="match status" value="1"/>
</dbReference>
<dbReference type="PROSITE" id="PS50043">
    <property type="entry name" value="HTH_LUXR_2"/>
    <property type="match status" value="1"/>
</dbReference>
<evidence type="ECO:0000256" key="5">
    <source>
        <dbReference type="PROSITE-ProRule" id="PRU00169"/>
    </source>
</evidence>
<dbReference type="PRINTS" id="PR00038">
    <property type="entry name" value="HTHLUXR"/>
</dbReference>
<dbReference type="SUPFAM" id="SSF46894">
    <property type="entry name" value="C-terminal effector domain of the bipartite response regulators"/>
    <property type="match status" value="1"/>
</dbReference>
<keyword evidence="9" id="KW-1185">Reference proteome</keyword>
<evidence type="ECO:0000259" key="7">
    <source>
        <dbReference type="PROSITE" id="PS50110"/>
    </source>
</evidence>
<keyword evidence="3" id="KW-0238">DNA-binding</keyword>
<organism evidence="8 9">
    <name type="scientific">Actinomadura chokoriensis</name>
    <dbReference type="NCBI Taxonomy" id="454156"/>
    <lineage>
        <taxon>Bacteria</taxon>
        <taxon>Bacillati</taxon>
        <taxon>Actinomycetota</taxon>
        <taxon>Actinomycetes</taxon>
        <taxon>Streptosporangiales</taxon>
        <taxon>Thermomonosporaceae</taxon>
        <taxon>Actinomadura</taxon>
    </lineage>
</organism>
<evidence type="ECO:0000313" key="9">
    <source>
        <dbReference type="Proteomes" id="UP001569904"/>
    </source>
</evidence>
<name>A0ABV4R3J6_9ACTN</name>
<dbReference type="InterPro" id="IPR001789">
    <property type="entry name" value="Sig_transdc_resp-reg_receiver"/>
</dbReference>
<reference evidence="8 9" key="1">
    <citation type="submission" date="2023-11" db="EMBL/GenBank/DDBJ databases">
        <title>Actinomadura monticuli sp. nov., isolated from volcanic ash.</title>
        <authorList>
            <person name="Lee S.D."/>
            <person name="Yang H."/>
            <person name="Kim I.S."/>
        </authorList>
    </citation>
    <scope>NUCLEOTIDE SEQUENCE [LARGE SCALE GENOMIC DNA]</scope>
    <source>
        <strain evidence="8 9">DSM 45346</strain>
    </source>
</reference>
<dbReference type="EMBL" id="JAXCEH010000021">
    <property type="protein sequence ID" value="MFA1557439.1"/>
    <property type="molecule type" value="Genomic_DNA"/>
</dbReference>
<dbReference type="SUPFAM" id="SSF52172">
    <property type="entry name" value="CheY-like"/>
    <property type="match status" value="1"/>
</dbReference>
<evidence type="ECO:0000259" key="6">
    <source>
        <dbReference type="PROSITE" id="PS50043"/>
    </source>
</evidence>